<reference evidence="2 3" key="1">
    <citation type="submission" date="2022-01" db="EMBL/GenBank/DDBJ databases">
        <authorList>
            <person name="Xiong W."/>
            <person name="Schranz E."/>
        </authorList>
    </citation>
    <scope>NUCLEOTIDE SEQUENCE [LARGE SCALE GENOMIC DNA]</scope>
</reference>
<accession>A0AAU9PDC5</accession>
<name>A0AAU9PDC5_9ASTR</name>
<dbReference type="SUPFAM" id="SSF53067">
    <property type="entry name" value="Actin-like ATPase domain"/>
    <property type="match status" value="1"/>
</dbReference>
<dbReference type="InterPro" id="IPR056473">
    <property type="entry name" value="HEAT_Utp10/HEAT1"/>
</dbReference>
<dbReference type="GO" id="GO:0032040">
    <property type="term" value="C:small-subunit processome"/>
    <property type="evidence" value="ECO:0007669"/>
    <property type="project" value="TreeGrafter"/>
</dbReference>
<protein>
    <recommendedName>
        <fullName evidence="1">Utp10/HEAT1 HEAT-repeats domain-containing protein</fullName>
    </recommendedName>
</protein>
<sequence>MGLHQAVADCIERCHAATMRAEHTWFRTVVLAGGTACLPGLPERLEKEVYDLLPPSISNGICVITSPYGADSAWYGAKLLINLSTFPNSWCITEETQSKSKRSLICFKSETQELLFQELVCLFRSYNGDIQNAARIALLQIKISRSMVQHMLDYVLEKSSPSTSTLHGKKKKKWDSHSKKVFEDLISIIVPCWLSRTENPEEVLQVFLYILPDVTEHRRLSIIVHLLSTLGESGSLDSLQKDLGQFSAIYESCFPVVTKEWEKLETFGVGVATYELGVETVPVFVGPVSYLLLSKRVTDSNSSSIPYPAKTLLLLNTR</sequence>
<dbReference type="GO" id="GO:0034455">
    <property type="term" value="C:t-UTP complex"/>
    <property type="evidence" value="ECO:0007669"/>
    <property type="project" value="TreeGrafter"/>
</dbReference>
<dbReference type="Pfam" id="PF00022">
    <property type="entry name" value="Actin"/>
    <property type="match status" value="1"/>
</dbReference>
<dbReference type="InterPro" id="IPR040191">
    <property type="entry name" value="UTP10"/>
</dbReference>
<gene>
    <name evidence="2" type="ORF">LVIROSA_LOCUS33658</name>
</gene>
<evidence type="ECO:0000313" key="3">
    <source>
        <dbReference type="Proteomes" id="UP001157418"/>
    </source>
</evidence>
<organism evidence="2 3">
    <name type="scientific">Lactuca virosa</name>
    <dbReference type="NCBI Taxonomy" id="75947"/>
    <lineage>
        <taxon>Eukaryota</taxon>
        <taxon>Viridiplantae</taxon>
        <taxon>Streptophyta</taxon>
        <taxon>Embryophyta</taxon>
        <taxon>Tracheophyta</taxon>
        <taxon>Spermatophyta</taxon>
        <taxon>Magnoliopsida</taxon>
        <taxon>eudicotyledons</taxon>
        <taxon>Gunneridae</taxon>
        <taxon>Pentapetalae</taxon>
        <taxon>asterids</taxon>
        <taxon>campanulids</taxon>
        <taxon>Asterales</taxon>
        <taxon>Asteraceae</taxon>
        <taxon>Cichorioideae</taxon>
        <taxon>Cichorieae</taxon>
        <taxon>Lactucinae</taxon>
        <taxon>Lactuca</taxon>
    </lineage>
</organism>
<comment type="caution">
    <text evidence="2">The sequence shown here is derived from an EMBL/GenBank/DDBJ whole genome shotgun (WGS) entry which is preliminary data.</text>
</comment>
<keyword evidence="3" id="KW-1185">Reference proteome</keyword>
<dbReference type="GO" id="GO:0045943">
    <property type="term" value="P:positive regulation of transcription by RNA polymerase I"/>
    <property type="evidence" value="ECO:0007669"/>
    <property type="project" value="TreeGrafter"/>
</dbReference>
<dbReference type="GO" id="GO:0030686">
    <property type="term" value="C:90S preribosome"/>
    <property type="evidence" value="ECO:0007669"/>
    <property type="project" value="TreeGrafter"/>
</dbReference>
<dbReference type="Gene3D" id="3.30.420.40">
    <property type="match status" value="2"/>
</dbReference>
<dbReference type="InterPro" id="IPR004000">
    <property type="entry name" value="Actin"/>
</dbReference>
<dbReference type="AlphaFoldDB" id="A0AAU9PDC5"/>
<feature type="domain" description="Utp10/HEAT1 HEAT-repeats" evidence="1">
    <location>
        <begin position="195"/>
        <end position="239"/>
    </location>
</feature>
<dbReference type="Pfam" id="PF23243">
    <property type="entry name" value="HEAT_HEATR1"/>
    <property type="match status" value="1"/>
</dbReference>
<evidence type="ECO:0000259" key="1">
    <source>
        <dbReference type="Pfam" id="PF23243"/>
    </source>
</evidence>
<dbReference type="InterPro" id="IPR043129">
    <property type="entry name" value="ATPase_NBD"/>
</dbReference>
<evidence type="ECO:0000313" key="2">
    <source>
        <dbReference type="EMBL" id="CAH1448094.1"/>
    </source>
</evidence>
<proteinExistence type="predicted"/>
<dbReference type="Proteomes" id="UP001157418">
    <property type="component" value="Unassembled WGS sequence"/>
</dbReference>
<dbReference type="GO" id="GO:0000462">
    <property type="term" value="P:maturation of SSU-rRNA from tricistronic rRNA transcript (SSU-rRNA, 5.8S rRNA, LSU-rRNA)"/>
    <property type="evidence" value="ECO:0007669"/>
    <property type="project" value="TreeGrafter"/>
</dbReference>
<dbReference type="GO" id="GO:0030515">
    <property type="term" value="F:snoRNA binding"/>
    <property type="evidence" value="ECO:0007669"/>
    <property type="project" value="TreeGrafter"/>
</dbReference>
<dbReference type="PANTHER" id="PTHR13457">
    <property type="entry name" value="BAP28"/>
    <property type="match status" value="1"/>
</dbReference>
<dbReference type="EMBL" id="CAKMRJ010005634">
    <property type="protein sequence ID" value="CAH1448094.1"/>
    <property type="molecule type" value="Genomic_DNA"/>
</dbReference>
<dbReference type="PANTHER" id="PTHR13457:SF1">
    <property type="entry name" value="HEAT REPEAT-CONTAINING PROTEIN 1"/>
    <property type="match status" value="1"/>
</dbReference>